<dbReference type="KEGG" id="ncs:NCAS_0A13600"/>
<dbReference type="InterPro" id="IPR036609">
    <property type="entry name" value="LCCL_sf"/>
</dbReference>
<feature type="transmembrane region" description="Helical" evidence="1">
    <location>
        <begin position="302"/>
        <end position="319"/>
    </location>
</feature>
<dbReference type="AlphaFoldDB" id="G0V8W9"/>
<feature type="transmembrane region" description="Helical" evidence="1">
    <location>
        <begin position="463"/>
        <end position="482"/>
    </location>
</feature>
<dbReference type="STRING" id="1064592.G0V8W9"/>
<keyword evidence="1" id="KW-1133">Transmembrane helix</keyword>
<feature type="transmembrane region" description="Helical" evidence="1">
    <location>
        <begin position="390"/>
        <end position="409"/>
    </location>
</feature>
<sequence length="662" mass="74106">MNVNTDVPFEDDTNIDEYAENIALQDLTNNKITATAGNEQERETWLLLKESNPFKKFFYRVWYGPDEPSDERPTFPLKWQWTKSLDEWPLESFQKRFPNKTIRFILLTVYCSIWFVVLFAFIHPYLIRPPYLYPNNGTEKVPILSLSCNSYLNWEGTNNACGLDAKMCGPFDGKEYLIRCPALCDRGGWTYSAVAVGPDRIKYRGYEIGGGPVYDESHPELLSYPYRADSYPCAASVHAGVISPLFGGCAKLSTNKLTTSFPPKEGKHGTGYSIAFDSFFPGSYSFKEIQEGIASGCYDPRLIVVMVSIIFGLPVFYIYESIYGFWINTIVAYWVLVLALDPPLLTDAHDSASVYQLFSVGFQRLLPLCFVLYVVWKCAVKRTLGEGSPLAKIILWYPTFWLGTMNNITFDRLPVDRLTAKDLKEQAGALTAVGSIAATILVCAIIQAYSLWKSGRFRKYFKIYISMICGLVVLGNIPGLNLRIHHYILGTMLVPGCATRGSSAYLFQGILVGLILSGVSRWDFASIVETDVALLRGEAGALLKPPSFVFNTSYPHSLSWIANQNETDHTGLIDGYSLLINDFEAYVGKNTSLDLDILREENEELSFMINEALSVSNGTVPLYLRLARASVRTPAKNRGDYTNAGILEWPNGNWTAPEPGVS</sequence>
<reference key="2">
    <citation type="submission" date="2011-08" db="EMBL/GenBank/DDBJ databases">
        <title>Genome sequence of Naumovozyma castellii.</title>
        <authorList>
            <person name="Gordon J.L."/>
            <person name="Armisen D."/>
            <person name="Proux-Wera E."/>
            <person name="OhEigeartaigh S.S."/>
            <person name="Byrne K.P."/>
            <person name="Wolfe K.H."/>
        </authorList>
    </citation>
    <scope>NUCLEOTIDE SEQUENCE</scope>
    <source>
        <strain>Type strain:CBS 4309</strain>
    </source>
</reference>
<dbReference type="eggNOG" id="ENOG502QUEX">
    <property type="taxonomic scope" value="Eukaryota"/>
</dbReference>
<feature type="transmembrane region" description="Helical" evidence="1">
    <location>
        <begin position="326"/>
        <end position="345"/>
    </location>
</feature>
<feature type="transmembrane region" description="Helical" evidence="1">
    <location>
        <begin position="104"/>
        <end position="126"/>
    </location>
</feature>
<dbReference type="FunCoup" id="G0V8W9">
    <property type="interactions" value="23"/>
</dbReference>
<dbReference type="HOGENOM" id="CLU_011125_2_0_1"/>
<proteinExistence type="predicted"/>
<protein>
    <submittedName>
        <fullName evidence="2">Uncharacterized protein</fullName>
    </submittedName>
</protein>
<dbReference type="InterPro" id="IPR051957">
    <property type="entry name" value="CRISP-LCCL_domain"/>
</dbReference>
<gene>
    <name evidence="2" type="primary">NCAS0A13600</name>
    <name evidence="2" type="ordered locus">NCAS_0A13600</name>
</gene>
<organism evidence="2 3">
    <name type="scientific">Naumovozyma castellii</name>
    <name type="common">Yeast</name>
    <name type="synonym">Saccharomyces castellii</name>
    <dbReference type="NCBI Taxonomy" id="27288"/>
    <lineage>
        <taxon>Eukaryota</taxon>
        <taxon>Fungi</taxon>
        <taxon>Dikarya</taxon>
        <taxon>Ascomycota</taxon>
        <taxon>Saccharomycotina</taxon>
        <taxon>Saccharomycetes</taxon>
        <taxon>Saccharomycetales</taxon>
        <taxon>Saccharomycetaceae</taxon>
        <taxon>Naumovozyma</taxon>
    </lineage>
</organism>
<dbReference type="Proteomes" id="UP000001640">
    <property type="component" value="Chromosome 1"/>
</dbReference>
<dbReference type="InParanoid" id="G0V8W9"/>
<dbReference type="OMA" id="HWDKTVL"/>
<reference evidence="2 3" key="1">
    <citation type="journal article" date="2011" name="Proc. Natl. Acad. Sci. U.S.A.">
        <title>Evolutionary erosion of yeast sex chromosomes by mating-type switching accidents.</title>
        <authorList>
            <person name="Gordon J.L."/>
            <person name="Armisen D."/>
            <person name="Proux-Wera E."/>
            <person name="Oheigeartaigh S.S."/>
            <person name="Byrne K.P."/>
            <person name="Wolfe K.H."/>
        </authorList>
    </citation>
    <scope>NUCLEOTIDE SEQUENCE [LARGE SCALE GENOMIC DNA]</scope>
    <source>
        <strain evidence="3">ATCC 76901 / BCRC 22586 / CBS 4309 / NBRC 1992 / NRRL Y-12630</strain>
    </source>
</reference>
<dbReference type="EMBL" id="HE576752">
    <property type="protein sequence ID" value="CCC67918.1"/>
    <property type="molecule type" value="Genomic_DNA"/>
</dbReference>
<evidence type="ECO:0000313" key="3">
    <source>
        <dbReference type="Proteomes" id="UP000001640"/>
    </source>
</evidence>
<evidence type="ECO:0000256" key="1">
    <source>
        <dbReference type="SAM" id="Phobius"/>
    </source>
</evidence>
<feature type="transmembrane region" description="Helical" evidence="1">
    <location>
        <begin position="429"/>
        <end position="451"/>
    </location>
</feature>
<dbReference type="GeneID" id="96901396"/>
<dbReference type="OrthoDB" id="441660at2759"/>
<dbReference type="SUPFAM" id="SSF69848">
    <property type="entry name" value="LCCL domain"/>
    <property type="match status" value="1"/>
</dbReference>
<dbReference type="PANTHER" id="PTHR31331">
    <property type="entry name" value="LCCL DOMAIN PROTEIN (AFU_ORTHOLOGUE AFUA_5G08630)"/>
    <property type="match status" value="1"/>
</dbReference>
<feature type="transmembrane region" description="Helical" evidence="1">
    <location>
        <begin position="357"/>
        <end position="378"/>
    </location>
</feature>
<accession>G0V8W9</accession>
<keyword evidence="1" id="KW-0812">Transmembrane</keyword>
<evidence type="ECO:0000313" key="2">
    <source>
        <dbReference type="EMBL" id="CCC67918.1"/>
    </source>
</evidence>
<name>G0V8W9_NAUCA</name>
<dbReference type="PANTHER" id="PTHR31331:SF1">
    <property type="entry name" value="CYSTEINE RICH SECRETORY PROTEIN LCCL DOMAIN CONTAINING 2"/>
    <property type="match status" value="1"/>
</dbReference>
<keyword evidence="1" id="KW-0472">Membrane</keyword>
<keyword evidence="3" id="KW-1185">Reference proteome</keyword>
<dbReference type="RefSeq" id="XP_003674298.1">
    <property type="nucleotide sequence ID" value="XM_003674250.1"/>
</dbReference>
<dbReference type="Gene3D" id="2.170.130.20">
    <property type="entry name" value="LCCL-like domain"/>
    <property type="match status" value="1"/>
</dbReference>